<reference evidence="2" key="2">
    <citation type="submission" date="2011-01" db="EMBL/GenBank/DDBJ databases">
        <title>The complete genome of Deinococcus maricopensis DSM 21211.</title>
        <authorList>
            <consortium name="US DOE Joint Genome Institute (JGI-PGF)"/>
            <person name="Lucas S."/>
            <person name="Copeland A."/>
            <person name="Lapidus A."/>
            <person name="Goodwin L."/>
            <person name="Pitluck S."/>
            <person name="Kyrpides N."/>
            <person name="Mavromatis K."/>
            <person name="Pagani I."/>
            <person name="Ivanova N."/>
            <person name="Ovchinnikova G."/>
            <person name="Zeytun A."/>
            <person name="Detter J.C."/>
            <person name="Han C."/>
            <person name="Land M."/>
            <person name="Hauser L."/>
            <person name="Markowitz V."/>
            <person name="Cheng J.-F."/>
            <person name="Hugenholtz P."/>
            <person name="Woyke T."/>
            <person name="Wu D."/>
            <person name="Pukall R."/>
            <person name="Gehrich-Schroeter G."/>
            <person name="Brambilla E."/>
            <person name="Klenk H.-P."/>
            <person name="Eisen J.A."/>
        </authorList>
    </citation>
    <scope>NUCLEOTIDE SEQUENCE [LARGE SCALE GENOMIC DNA]</scope>
    <source>
        <strain evidence="2">DSM 21211 / LMG 22137 / NRRL B-23946 / LB-34</strain>
    </source>
</reference>
<reference evidence="1 2" key="1">
    <citation type="journal article" date="2011" name="Stand. Genomic Sci.">
        <title>Complete genome sequence of Deinococcus maricopensis type strain (LB-34).</title>
        <authorList>
            <person name="Pukall R."/>
            <person name="Zeytun A."/>
            <person name="Lucas S."/>
            <person name="Lapidus A."/>
            <person name="Hammon N."/>
            <person name="Deshpande S."/>
            <person name="Nolan M."/>
            <person name="Cheng J.F."/>
            <person name="Pitluck S."/>
            <person name="Liolios K."/>
            <person name="Pagani I."/>
            <person name="Mikhailova N."/>
            <person name="Ivanova N."/>
            <person name="Mavromatis K."/>
            <person name="Pati A."/>
            <person name="Tapia R."/>
            <person name="Han C."/>
            <person name="Goodwin L."/>
            <person name="Chen A."/>
            <person name="Palaniappan K."/>
            <person name="Land M."/>
            <person name="Hauser L."/>
            <person name="Chang Y.J."/>
            <person name="Jeffries C.D."/>
            <person name="Brambilla E.M."/>
            <person name="Rohde M."/>
            <person name="Goker M."/>
            <person name="Detter J.C."/>
            <person name="Woyke T."/>
            <person name="Bristow J."/>
            <person name="Eisen J.A."/>
            <person name="Markowitz V."/>
            <person name="Hugenholtz P."/>
            <person name="Kyrpides N.C."/>
            <person name="Klenk H.P."/>
        </authorList>
    </citation>
    <scope>NUCLEOTIDE SEQUENCE [LARGE SCALE GENOMIC DNA]</scope>
    <source>
        <strain evidence="2">DSM 21211 / LMG 22137 / NRRL B-23946 / LB-34</strain>
    </source>
</reference>
<evidence type="ECO:0000313" key="2">
    <source>
        <dbReference type="Proteomes" id="UP000008635"/>
    </source>
</evidence>
<dbReference type="KEGG" id="dmr:Deima_0399"/>
<dbReference type="HOGENOM" id="CLU_2272771_0_0_0"/>
<sequence length="102" mass="11032">MTCDRNHTIALEAHHAETIRTFLLTTAEATPDLLAALDTHSLTATQAHLLTVLIAVHLQALTDRGQPSAHPHLHETLTHLDPQGRILQAITTVNLDLSLALG</sequence>
<gene>
    <name evidence="1" type="ordered locus">Deima_0399</name>
</gene>
<name>E8U4S0_DEIML</name>
<dbReference type="Proteomes" id="UP000008635">
    <property type="component" value="Chromosome"/>
</dbReference>
<accession>E8U4S0</accession>
<protein>
    <submittedName>
        <fullName evidence="1">Putative ABC transporter substrate-binding protein</fullName>
    </submittedName>
</protein>
<proteinExistence type="predicted"/>
<dbReference type="AlphaFoldDB" id="E8U4S0"/>
<dbReference type="RefSeq" id="WP_013555564.1">
    <property type="nucleotide sequence ID" value="NC_014958.1"/>
</dbReference>
<evidence type="ECO:0000313" key="1">
    <source>
        <dbReference type="EMBL" id="ADV66059.1"/>
    </source>
</evidence>
<keyword evidence="2" id="KW-1185">Reference proteome</keyword>
<organism evidence="1 2">
    <name type="scientific">Deinococcus maricopensis (strain DSM 21211 / LMG 22137 / NRRL B-23946 / LB-34)</name>
    <dbReference type="NCBI Taxonomy" id="709986"/>
    <lineage>
        <taxon>Bacteria</taxon>
        <taxon>Thermotogati</taxon>
        <taxon>Deinococcota</taxon>
        <taxon>Deinococci</taxon>
        <taxon>Deinococcales</taxon>
        <taxon>Deinococcaceae</taxon>
        <taxon>Deinococcus</taxon>
    </lineage>
</organism>
<dbReference type="EMBL" id="CP002454">
    <property type="protein sequence ID" value="ADV66059.1"/>
    <property type="molecule type" value="Genomic_DNA"/>
</dbReference>